<feature type="compositionally biased region" description="Polar residues" evidence="1">
    <location>
        <begin position="678"/>
        <end position="691"/>
    </location>
</feature>
<dbReference type="Proteomes" id="UP000285060">
    <property type="component" value="Unassembled WGS sequence"/>
</dbReference>
<feature type="region of interest" description="Disordered" evidence="1">
    <location>
        <begin position="107"/>
        <end position="338"/>
    </location>
</feature>
<protein>
    <submittedName>
        <fullName evidence="2">Uncharacterized protein</fullName>
    </submittedName>
</protein>
<organism evidence="2 3">
    <name type="scientific">Aphanomyces invadans</name>
    <dbReference type="NCBI Taxonomy" id="157072"/>
    <lineage>
        <taxon>Eukaryota</taxon>
        <taxon>Sar</taxon>
        <taxon>Stramenopiles</taxon>
        <taxon>Oomycota</taxon>
        <taxon>Saprolegniomycetes</taxon>
        <taxon>Saprolegniales</taxon>
        <taxon>Verrucalvaceae</taxon>
        <taxon>Aphanomyces</taxon>
    </lineage>
</organism>
<proteinExistence type="predicted"/>
<evidence type="ECO:0000256" key="1">
    <source>
        <dbReference type="SAM" id="MobiDB-lite"/>
    </source>
</evidence>
<sequence>MAEMTTGDNDAATLPLTTIPAVSGASSVTYDDDQPIKKKRGPKKGWKKDKISSLTVSATPAKAKNRAGWSTRATDDGAAPDLGHLHDEVLLDPVSVVSSTFDRIPPWRQQVDDSHGNTNHDAVMASSTTDVVVPVKRRGRPRKNVSSTASQQNRPKSTVDTNKLEVVANSPVRRREGGRLKRPLSEISSPQAFLYQNQLNGGHDNENPTTPEQPTSADTNGGDTDATKKRKNTDDTSDIMGVQSSATADPSAPAEGNPDLFEDILGPEQPSSDILSPLMDSAKGSKQGAEIESTTSALVSSFGKRRAKDARPRQVGRPKKKRGRPKGPKLGALHDGSYVGPSAVNLAGAEGMATRSLKRQQSPSHNHGSMAVSSRAVGGAIDIELANSDVSEMEWHPTRLQQKDHPPPTVEENPSEKSPKTPRTTAGNALVTLASGDEQGLTSKETISATASNDTTSTNISIMNGPPPQVVNENDSATSVTLHPEPHIDPLRLDLLRPKPGLTMLETEPVMEPLTSSSGKPKKTRWVSLPPNGAGGSGLNGSESSSCHSASLSAESRDPPAATDGAQDGAADEQQNLPQFSLFEPPESEEMKPAELSPSKHSTKTSGILSIGTSYSASHPSDPFELPNSTQPIASDNTLHLDNHDALPATGTTSTAAIVSNPFTADQNVARPRMDGTAPSNSRTSGTSMATNPPRPLSEPCYDSAISTDVGLFRWKDGECRRAPENWQCPASTCKTMWCYWFRGDAVNQIGPFRFLRSSDVNDTTSRNLLGRGRTVMDHLIRIATTNHFATSLDHIAAMAPSDFMGVFDKSFEIFVRKTPDGMLTRDGFESVRWEQVVFTTYGAVYDLITTVKKK</sequence>
<comment type="caution">
    <text evidence="2">The sequence shown here is derived from an EMBL/GenBank/DDBJ whole genome shotgun (WGS) entry which is preliminary data.</text>
</comment>
<feature type="compositionally biased region" description="Low complexity" evidence="1">
    <location>
        <begin position="540"/>
        <end position="569"/>
    </location>
</feature>
<name>A0A3R6ZLW1_9STRA</name>
<feature type="region of interest" description="Disordered" evidence="1">
    <location>
        <begin position="504"/>
        <end position="572"/>
    </location>
</feature>
<accession>A0A3R6ZLW1</accession>
<feature type="compositionally biased region" description="Basic residues" evidence="1">
    <location>
        <begin position="37"/>
        <end position="47"/>
    </location>
</feature>
<evidence type="ECO:0000313" key="2">
    <source>
        <dbReference type="EMBL" id="RHY26890.1"/>
    </source>
</evidence>
<feature type="region of interest" description="Disordered" evidence="1">
    <location>
        <begin position="22"/>
        <end position="75"/>
    </location>
</feature>
<feature type="compositionally biased region" description="Basic and acidic residues" evidence="1">
    <location>
        <begin position="396"/>
        <end position="406"/>
    </location>
</feature>
<reference evidence="2 3" key="1">
    <citation type="submission" date="2018-08" db="EMBL/GenBank/DDBJ databases">
        <title>Aphanomyces genome sequencing and annotation.</title>
        <authorList>
            <person name="Minardi D."/>
            <person name="Oidtmann B."/>
            <person name="Van Der Giezen M."/>
            <person name="Studholme D.J."/>
        </authorList>
    </citation>
    <scope>NUCLEOTIDE SEQUENCE [LARGE SCALE GENOMIC DNA]</scope>
    <source>
        <strain evidence="2 3">NJM0002</strain>
    </source>
</reference>
<feature type="region of interest" description="Disordered" evidence="1">
    <location>
        <begin position="352"/>
        <end position="375"/>
    </location>
</feature>
<dbReference type="EMBL" id="QUSY01000886">
    <property type="protein sequence ID" value="RHY26890.1"/>
    <property type="molecule type" value="Genomic_DNA"/>
</dbReference>
<dbReference type="AlphaFoldDB" id="A0A3R6ZLW1"/>
<feature type="region of interest" description="Disordered" evidence="1">
    <location>
        <begin position="669"/>
        <end position="700"/>
    </location>
</feature>
<feature type="region of interest" description="Disordered" evidence="1">
    <location>
        <begin position="396"/>
        <end position="425"/>
    </location>
</feature>
<feature type="compositionally biased region" description="Polar residues" evidence="1">
    <location>
        <begin position="207"/>
        <end position="222"/>
    </location>
</feature>
<feature type="region of interest" description="Disordered" evidence="1">
    <location>
        <begin position="586"/>
        <end position="607"/>
    </location>
</feature>
<feature type="compositionally biased region" description="Basic residues" evidence="1">
    <location>
        <begin position="303"/>
        <end position="327"/>
    </location>
</feature>
<dbReference type="VEuPathDB" id="FungiDB:H310_03681"/>
<feature type="compositionally biased region" description="Polar residues" evidence="1">
    <location>
        <begin position="186"/>
        <end position="200"/>
    </location>
</feature>
<gene>
    <name evidence="2" type="ORF">DYB32_007191</name>
</gene>
<feature type="compositionally biased region" description="Polar residues" evidence="1">
    <location>
        <begin position="116"/>
        <end position="130"/>
    </location>
</feature>
<keyword evidence="3" id="KW-1185">Reference proteome</keyword>
<feature type="compositionally biased region" description="Polar residues" evidence="1">
    <location>
        <begin position="144"/>
        <end position="161"/>
    </location>
</feature>
<evidence type="ECO:0000313" key="3">
    <source>
        <dbReference type="Proteomes" id="UP000285060"/>
    </source>
</evidence>